<dbReference type="SUPFAM" id="SSF53697">
    <property type="entry name" value="SIS domain"/>
    <property type="match status" value="1"/>
</dbReference>
<dbReference type="Gene3D" id="3.40.50.10490">
    <property type="entry name" value="Glucose-6-phosphate isomerase like protein, domain 1"/>
    <property type="match status" value="1"/>
</dbReference>
<dbReference type="PANTHER" id="PTHR30514">
    <property type="entry name" value="GLUCOKINASE"/>
    <property type="match status" value="1"/>
</dbReference>
<dbReference type="InterPro" id="IPR001347">
    <property type="entry name" value="SIS_dom"/>
</dbReference>
<evidence type="ECO:0000313" key="4">
    <source>
        <dbReference type="Proteomes" id="UP000196074"/>
    </source>
</evidence>
<sequence>MDIERLCEKFQLTENERSILYYIDQSRDKERLGIREVAQKNYASPSSIVAMCKKMGLSGYSELLYYMIGAKNLTFSLQQNKVIEQYGNQFRELLRKHKESRIMILSSGMSTHIANYMSDSLNLNGFRATSTSHLQLLRPTNCENSFIWFVSNSGETKRLVELAEISQQNGLDSISFVGNADSHLFHTTTLSITTSTNSAYSYQDYYPQLFFGYCLNAFEILMSYTLSTTSKFTI</sequence>
<dbReference type="InterPro" id="IPR000281">
    <property type="entry name" value="HTH_RpiR"/>
</dbReference>
<feature type="domain" description="SIS" evidence="1">
    <location>
        <begin position="98"/>
        <end position="213"/>
    </location>
</feature>
<dbReference type="Proteomes" id="UP000196074">
    <property type="component" value="Unassembled WGS sequence"/>
</dbReference>
<dbReference type="InterPro" id="IPR047640">
    <property type="entry name" value="RpiR-like"/>
</dbReference>
<dbReference type="RefSeq" id="WP_087214352.1">
    <property type="nucleotide sequence ID" value="NZ_NFLC01000008.1"/>
</dbReference>
<proteinExistence type="predicted"/>
<evidence type="ECO:0000313" key="3">
    <source>
        <dbReference type="EMBL" id="OUQ10588.1"/>
    </source>
</evidence>
<dbReference type="Pfam" id="PF01380">
    <property type="entry name" value="SIS"/>
    <property type="match status" value="1"/>
</dbReference>
<protein>
    <submittedName>
        <fullName evidence="3">MurR/RpiR family transcriptional regulator</fullName>
    </submittedName>
</protein>
<dbReference type="GO" id="GO:0003677">
    <property type="term" value="F:DNA binding"/>
    <property type="evidence" value="ECO:0007669"/>
    <property type="project" value="InterPro"/>
</dbReference>
<evidence type="ECO:0000259" key="2">
    <source>
        <dbReference type="Pfam" id="PF01418"/>
    </source>
</evidence>
<dbReference type="GO" id="GO:1901135">
    <property type="term" value="P:carbohydrate derivative metabolic process"/>
    <property type="evidence" value="ECO:0007669"/>
    <property type="project" value="InterPro"/>
</dbReference>
<dbReference type="PANTHER" id="PTHR30514:SF21">
    <property type="entry name" value="RPIR-FAMILY TRANSCRIPTIONAL REGULATOR"/>
    <property type="match status" value="1"/>
</dbReference>
<dbReference type="SUPFAM" id="SSF46689">
    <property type="entry name" value="Homeodomain-like"/>
    <property type="match status" value="1"/>
</dbReference>
<dbReference type="AlphaFoldDB" id="A0A1Y4QZ30"/>
<dbReference type="Pfam" id="PF01418">
    <property type="entry name" value="HTH_6"/>
    <property type="match status" value="1"/>
</dbReference>
<name>A0A1Y4QZ30_9ENTE</name>
<dbReference type="InterPro" id="IPR036388">
    <property type="entry name" value="WH-like_DNA-bd_sf"/>
</dbReference>
<comment type="caution">
    <text evidence="3">The sequence shown here is derived from an EMBL/GenBank/DDBJ whole genome shotgun (WGS) entry which is preliminary data.</text>
</comment>
<accession>A0A1Y4QZ30</accession>
<gene>
    <name evidence="3" type="ORF">B5E88_05100</name>
</gene>
<organism evidence="3 4">
    <name type="scientific">Enterococcus cecorum</name>
    <dbReference type="NCBI Taxonomy" id="44008"/>
    <lineage>
        <taxon>Bacteria</taxon>
        <taxon>Bacillati</taxon>
        <taxon>Bacillota</taxon>
        <taxon>Bacilli</taxon>
        <taxon>Lactobacillales</taxon>
        <taxon>Enterococcaceae</taxon>
        <taxon>Enterococcus</taxon>
    </lineage>
</organism>
<dbReference type="GO" id="GO:0097367">
    <property type="term" value="F:carbohydrate derivative binding"/>
    <property type="evidence" value="ECO:0007669"/>
    <property type="project" value="InterPro"/>
</dbReference>
<feature type="domain" description="HTH rpiR-type" evidence="2">
    <location>
        <begin position="9"/>
        <end position="63"/>
    </location>
</feature>
<dbReference type="InterPro" id="IPR046348">
    <property type="entry name" value="SIS_dom_sf"/>
</dbReference>
<reference evidence="4" key="1">
    <citation type="submission" date="2017-04" db="EMBL/GenBank/DDBJ databases">
        <title>Function of individual gut microbiota members based on whole genome sequencing of pure cultures obtained from chicken caecum.</title>
        <authorList>
            <person name="Medvecky M."/>
            <person name="Cejkova D."/>
            <person name="Polansky O."/>
            <person name="Karasova D."/>
            <person name="Kubasova T."/>
            <person name="Cizek A."/>
            <person name="Rychlik I."/>
        </authorList>
    </citation>
    <scope>NUCLEOTIDE SEQUENCE [LARGE SCALE GENOMIC DNA]</scope>
    <source>
        <strain evidence="4">An144</strain>
    </source>
</reference>
<dbReference type="InterPro" id="IPR009057">
    <property type="entry name" value="Homeodomain-like_sf"/>
</dbReference>
<dbReference type="GO" id="GO:0003700">
    <property type="term" value="F:DNA-binding transcription factor activity"/>
    <property type="evidence" value="ECO:0007669"/>
    <property type="project" value="InterPro"/>
</dbReference>
<dbReference type="EMBL" id="NFLC01000008">
    <property type="protein sequence ID" value="OUQ10588.1"/>
    <property type="molecule type" value="Genomic_DNA"/>
</dbReference>
<evidence type="ECO:0000259" key="1">
    <source>
        <dbReference type="Pfam" id="PF01380"/>
    </source>
</evidence>
<dbReference type="Gene3D" id="1.10.10.10">
    <property type="entry name" value="Winged helix-like DNA-binding domain superfamily/Winged helix DNA-binding domain"/>
    <property type="match status" value="1"/>
</dbReference>